<evidence type="ECO:0000256" key="2">
    <source>
        <dbReference type="SAM" id="Phobius"/>
    </source>
</evidence>
<evidence type="ECO:0000313" key="3">
    <source>
        <dbReference type="EMBL" id="CAG6443594.1"/>
    </source>
</evidence>
<keyword evidence="2" id="KW-1133">Transmembrane helix</keyword>
<evidence type="ECO:0000256" key="1">
    <source>
        <dbReference type="SAM" id="MobiDB-lite"/>
    </source>
</evidence>
<keyword evidence="2" id="KW-0472">Membrane</keyword>
<proteinExistence type="predicted"/>
<protein>
    <submittedName>
        <fullName evidence="3">(northern house mosquito) hypothetical protein</fullName>
    </submittedName>
</protein>
<reference evidence="3" key="1">
    <citation type="submission" date="2021-05" db="EMBL/GenBank/DDBJ databases">
        <authorList>
            <person name="Alioto T."/>
            <person name="Alioto T."/>
            <person name="Gomez Garrido J."/>
        </authorList>
    </citation>
    <scope>NUCLEOTIDE SEQUENCE</scope>
</reference>
<dbReference type="AlphaFoldDB" id="A0A8D8ERY8"/>
<feature type="region of interest" description="Disordered" evidence="1">
    <location>
        <begin position="137"/>
        <end position="184"/>
    </location>
</feature>
<feature type="transmembrane region" description="Helical" evidence="2">
    <location>
        <begin position="109"/>
        <end position="130"/>
    </location>
</feature>
<accession>A0A8D8ERY8</accession>
<sequence>MDSFFSPHSHYSVEVLRRGRPNSQARTWPQFHKHRVAHNPTHTHEYTRLPLFVLLAASAVPSPSTSTSSFRNPHYPVENNNLATNKSTANTQSKQNSPFFFYFKHQNPSLFSCFSHSTFFIFFAFLDFFFGKMRQSRKNKHKSHPNSQKITAKRAHRTATAGGDRKRTGRWPTGAGSDPGNHVF</sequence>
<organism evidence="3">
    <name type="scientific">Culex pipiens</name>
    <name type="common">House mosquito</name>
    <dbReference type="NCBI Taxonomy" id="7175"/>
    <lineage>
        <taxon>Eukaryota</taxon>
        <taxon>Metazoa</taxon>
        <taxon>Ecdysozoa</taxon>
        <taxon>Arthropoda</taxon>
        <taxon>Hexapoda</taxon>
        <taxon>Insecta</taxon>
        <taxon>Pterygota</taxon>
        <taxon>Neoptera</taxon>
        <taxon>Endopterygota</taxon>
        <taxon>Diptera</taxon>
        <taxon>Nematocera</taxon>
        <taxon>Culicoidea</taxon>
        <taxon>Culicidae</taxon>
        <taxon>Culicinae</taxon>
        <taxon>Culicini</taxon>
        <taxon>Culex</taxon>
        <taxon>Culex</taxon>
    </lineage>
</organism>
<keyword evidence="2" id="KW-0812">Transmembrane</keyword>
<name>A0A8D8ERY8_CULPI</name>
<dbReference type="EMBL" id="HBUE01000562">
    <property type="protein sequence ID" value="CAG6443594.1"/>
    <property type="molecule type" value="Transcribed_RNA"/>
</dbReference>